<keyword evidence="2 5" id="KW-0689">Ribosomal protein</keyword>
<dbReference type="InterPro" id="IPR050096">
    <property type="entry name" value="Bacterial_rp_bL28"/>
</dbReference>
<dbReference type="NCBIfam" id="TIGR00009">
    <property type="entry name" value="L28"/>
    <property type="match status" value="1"/>
</dbReference>
<dbReference type="GO" id="GO:0003735">
    <property type="term" value="F:structural constituent of ribosome"/>
    <property type="evidence" value="ECO:0007669"/>
    <property type="project" value="InterPro"/>
</dbReference>
<accession>A0A2Z4Y7K5</accession>
<dbReference type="Gene3D" id="2.30.170.40">
    <property type="entry name" value="Ribosomal protein L28/L24"/>
    <property type="match status" value="1"/>
</dbReference>
<evidence type="ECO:0000256" key="4">
    <source>
        <dbReference type="ARBA" id="ARBA00035174"/>
    </source>
</evidence>
<dbReference type="GO" id="GO:0005840">
    <property type="term" value="C:ribosome"/>
    <property type="evidence" value="ECO:0007669"/>
    <property type="project" value="UniProtKB-KW"/>
</dbReference>
<dbReference type="InterPro" id="IPR037147">
    <property type="entry name" value="Ribosomal_bL28_sf"/>
</dbReference>
<evidence type="ECO:0000313" key="5">
    <source>
        <dbReference type="EMBL" id="AXA36395.1"/>
    </source>
</evidence>
<dbReference type="InterPro" id="IPR034704">
    <property type="entry name" value="Ribosomal_bL28/bL31-like_sf"/>
</dbReference>
<evidence type="ECO:0000313" key="6">
    <source>
        <dbReference type="Proteomes" id="UP000262583"/>
    </source>
</evidence>
<sequence>MGNHVSHANNRRKRRWLPNIQRVRAQVGESVRRIRVCTDCLRSGRVQKAISRPAA</sequence>
<dbReference type="SUPFAM" id="SSF143800">
    <property type="entry name" value="L28p-like"/>
    <property type="match status" value="1"/>
</dbReference>
<gene>
    <name evidence="5" type="ORF">BRCON_1618</name>
</gene>
<evidence type="ECO:0000256" key="1">
    <source>
        <dbReference type="ARBA" id="ARBA00008760"/>
    </source>
</evidence>
<dbReference type="InterPro" id="IPR001383">
    <property type="entry name" value="Ribosomal_bL28_bact-type"/>
</dbReference>
<dbReference type="AlphaFoldDB" id="A0A2Z4Y7K5"/>
<comment type="similarity">
    <text evidence="1">Belongs to the bacterial ribosomal protein bL28 family.</text>
</comment>
<evidence type="ECO:0000256" key="3">
    <source>
        <dbReference type="ARBA" id="ARBA00023274"/>
    </source>
</evidence>
<dbReference type="EMBL" id="CP030759">
    <property type="protein sequence ID" value="AXA36395.1"/>
    <property type="molecule type" value="Genomic_DNA"/>
</dbReference>
<proteinExistence type="inferred from homology"/>
<keyword evidence="3" id="KW-0687">Ribonucleoprotein</keyword>
<dbReference type="GO" id="GO:1990904">
    <property type="term" value="C:ribonucleoprotein complex"/>
    <property type="evidence" value="ECO:0007669"/>
    <property type="project" value="UniProtKB-KW"/>
</dbReference>
<protein>
    <recommendedName>
        <fullName evidence="4">Large ribosomal subunit protein bL28</fullName>
    </recommendedName>
</protein>
<evidence type="ECO:0000256" key="2">
    <source>
        <dbReference type="ARBA" id="ARBA00022980"/>
    </source>
</evidence>
<dbReference type="PANTHER" id="PTHR39080:SF1">
    <property type="entry name" value="LARGE RIBOSOMAL SUBUNIT PROTEIN BL28A"/>
    <property type="match status" value="1"/>
</dbReference>
<dbReference type="KEGG" id="schv:BRCON_1618"/>
<dbReference type="PANTHER" id="PTHR39080">
    <property type="entry name" value="50S RIBOSOMAL PROTEIN L28"/>
    <property type="match status" value="1"/>
</dbReference>
<dbReference type="Proteomes" id="UP000262583">
    <property type="component" value="Chromosome"/>
</dbReference>
<name>A0A2Z4Y7K5_SUMC1</name>
<organism evidence="5 6">
    <name type="scientific">Sumerlaea chitinivorans</name>
    <dbReference type="NCBI Taxonomy" id="2250252"/>
    <lineage>
        <taxon>Bacteria</taxon>
        <taxon>Candidatus Sumerlaeota</taxon>
        <taxon>Candidatus Sumerlaeia</taxon>
        <taxon>Candidatus Sumerlaeales</taxon>
        <taxon>Candidatus Sumerlaeaceae</taxon>
        <taxon>Candidatus Sumerlaea</taxon>
    </lineage>
</organism>
<dbReference type="GO" id="GO:0006412">
    <property type="term" value="P:translation"/>
    <property type="evidence" value="ECO:0007669"/>
    <property type="project" value="InterPro"/>
</dbReference>
<dbReference type="Pfam" id="PF00830">
    <property type="entry name" value="Ribosomal_L28"/>
    <property type="match status" value="1"/>
</dbReference>
<reference evidence="5 6" key="1">
    <citation type="submission" date="2018-05" db="EMBL/GenBank/DDBJ databases">
        <title>A metagenomic window into the 2 km-deep terrestrial subsurface aquifer revealed taxonomically and functionally diverse microbial community comprising novel uncultured bacterial lineages.</title>
        <authorList>
            <person name="Kadnikov V.V."/>
            <person name="Mardanov A.V."/>
            <person name="Beletsky A.V."/>
            <person name="Banks D."/>
            <person name="Pimenov N.V."/>
            <person name="Frank Y.A."/>
            <person name="Karnachuk O.V."/>
            <person name="Ravin N.V."/>
        </authorList>
    </citation>
    <scope>NUCLEOTIDE SEQUENCE [LARGE SCALE GENOMIC DNA]</scope>
    <source>
        <strain evidence="5">BY</strain>
    </source>
</reference>
<dbReference type="InterPro" id="IPR026569">
    <property type="entry name" value="Ribosomal_bL28"/>
</dbReference>